<dbReference type="OrthoDB" id="885777at2"/>
<gene>
    <name evidence="3" type="ORF">D3Y59_08470</name>
</gene>
<name>A0A3B7QYZ4_9BACT</name>
<accession>A0A3B7QYZ4</accession>
<sequence length="220" mass="23501">MANSTVSTIVAAFSLAALATLPAQAQSELSAKPDTTRLPARPLSLPPANAAPASQRPLYPASSLGLSLGWGAPYGLGFEYSMLMTDKLEVNGGLGLGIGGKIGVGVRYYVEPSKRVSPFFGANLVRSGRFSNVTLTLDDEEVQYSLRPSGVLHLRTGLRWQPGRFAMLGTFGYGLVFTGDPATYHYATYGRPSRDMRALMRFFGPGGPEVSLTFLLGRGY</sequence>
<evidence type="ECO:0000256" key="1">
    <source>
        <dbReference type="SAM" id="MobiDB-lite"/>
    </source>
</evidence>
<dbReference type="AlphaFoldDB" id="A0A3B7QYZ4"/>
<dbReference type="Proteomes" id="UP000262802">
    <property type="component" value="Chromosome"/>
</dbReference>
<feature type="region of interest" description="Disordered" evidence="1">
    <location>
        <begin position="28"/>
        <end position="55"/>
    </location>
</feature>
<keyword evidence="2" id="KW-0732">Signal</keyword>
<evidence type="ECO:0000313" key="4">
    <source>
        <dbReference type="Proteomes" id="UP000262802"/>
    </source>
</evidence>
<feature type="compositionally biased region" description="Low complexity" evidence="1">
    <location>
        <begin position="37"/>
        <end position="54"/>
    </location>
</feature>
<feature type="signal peptide" evidence="2">
    <location>
        <begin position="1"/>
        <end position="25"/>
    </location>
</feature>
<organism evidence="3 4">
    <name type="scientific">Hymenobacter oligotrophus</name>
    <dbReference type="NCBI Taxonomy" id="2319843"/>
    <lineage>
        <taxon>Bacteria</taxon>
        <taxon>Pseudomonadati</taxon>
        <taxon>Bacteroidota</taxon>
        <taxon>Cytophagia</taxon>
        <taxon>Cytophagales</taxon>
        <taxon>Hymenobacteraceae</taxon>
        <taxon>Hymenobacter</taxon>
    </lineage>
</organism>
<dbReference type="KEGG" id="hyh:D3Y59_08470"/>
<dbReference type="EMBL" id="CP032317">
    <property type="protein sequence ID" value="AYA37084.1"/>
    <property type="molecule type" value="Genomic_DNA"/>
</dbReference>
<feature type="chain" id="PRO_5017714707" description="Outer membrane protein beta-barrel domain-containing protein" evidence="2">
    <location>
        <begin position="26"/>
        <end position="220"/>
    </location>
</feature>
<dbReference type="RefSeq" id="WP_119444660.1">
    <property type="nucleotide sequence ID" value="NZ_CP032317.1"/>
</dbReference>
<evidence type="ECO:0000256" key="2">
    <source>
        <dbReference type="SAM" id="SignalP"/>
    </source>
</evidence>
<protein>
    <recommendedName>
        <fullName evidence="5">Outer membrane protein beta-barrel domain-containing protein</fullName>
    </recommendedName>
</protein>
<evidence type="ECO:0008006" key="5">
    <source>
        <dbReference type="Google" id="ProtNLM"/>
    </source>
</evidence>
<proteinExistence type="predicted"/>
<evidence type="ECO:0000313" key="3">
    <source>
        <dbReference type="EMBL" id="AYA37084.1"/>
    </source>
</evidence>
<keyword evidence="4" id="KW-1185">Reference proteome</keyword>
<reference evidence="3 4" key="1">
    <citation type="submission" date="2018-09" db="EMBL/GenBank/DDBJ databases">
        <title>Hymenobacter medium sp. nov., isolated from R2A medium.</title>
        <authorList>
            <person name="Yingchao G."/>
        </authorList>
    </citation>
    <scope>NUCLEOTIDE SEQUENCE [LARGE SCALE GENOMIC DNA]</scope>
    <source>
        <strain evidence="4">sh-6</strain>
    </source>
</reference>